<comment type="similarity">
    <text evidence="1">Belongs to the LDH2/MDH2 oxidoreductase family.</text>
</comment>
<feature type="compositionally biased region" description="Low complexity" evidence="3">
    <location>
        <begin position="17"/>
        <end position="34"/>
    </location>
</feature>
<evidence type="ECO:0000256" key="2">
    <source>
        <dbReference type="ARBA" id="ARBA00023002"/>
    </source>
</evidence>
<dbReference type="Gene3D" id="1.10.1530.10">
    <property type="match status" value="1"/>
</dbReference>
<keyword evidence="2" id="KW-0560">Oxidoreductase</keyword>
<dbReference type="PANTHER" id="PTHR11091:SF0">
    <property type="entry name" value="MALATE DEHYDROGENASE"/>
    <property type="match status" value="1"/>
</dbReference>
<evidence type="ECO:0000313" key="4">
    <source>
        <dbReference type="EMBL" id="PRX96153.1"/>
    </source>
</evidence>
<reference evidence="4 5" key="1">
    <citation type="submission" date="2018-03" db="EMBL/GenBank/DDBJ databases">
        <title>Genomic Encyclopedia of Archaeal and Bacterial Type Strains, Phase II (KMG-II): from individual species to whole genera.</title>
        <authorList>
            <person name="Goeker M."/>
        </authorList>
    </citation>
    <scope>NUCLEOTIDE SEQUENCE [LARGE SCALE GENOMIC DNA]</scope>
    <source>
        <strain evidence="4 5">DSM 45601</strain>
    </source>
</reference>
<organism evidence="4 5">
    <name type="scientific">Allonocardiopsis opalescens</name>
    <dbReference type="NCBI Taxonomy" id="1144618"/>
    <lineage>
        <taxon>Bacteria</taxon>
        <taxon>Bacillati</taxon>
        <taxon>Actinomycetota</taxon>
        <taxon>Actinomycetes</taxon>
        <taxon>Streptosporangiales</taxon>
        <taxon>Allonocardiopsis</taxon>
    </lineage>
</organism>
<accession>A0A2T0PX84</accession>
<evidence type="ECO:0000313" key="5">
    <source>
        <dbReference type="Proteomes" id="UP000237846"/>
    </source>
</evidence>
<evidence type="ECO:0000256" key="3">
    <source>
        <dbReference type="SAM" id="MobiDB-lite"/>
    </source>
</evidence>
<dbReference type="InterPro" id="IPR036111">
    <property type="entry name" value="Mal/L-sulfo/L-lacto_DH-like_sf"/>
</dbReference>
<dbReference type="RefSeq" id="WP_170141096.1">
    <property type="nucleotide sequence ID" value="NZ_PVZC01000008.1"/>
</dbReference>
<dbReference type="PANTHER" id="PTHR11091">
    <property type="entry name" value="OXIDOREDUCTASE-RELATED"/>
    <property type="match status" value="1"/>
</dbReference>
<dbReference type="GO" id="GO:0016491">
    <property type="term" value="F:oxidoreductase activity"/>
    <property type="evidence" value="ECO:0007669"/>
    <property type="project" value="UniProtKB-KW"/>
</dbReference>
<dbReference type="Gene3D" id="3.30.1370.60">
    <property type="entry name" value="Hypothetical oxidoreductase yiak, domain 2"/>
    <property type="match status" value="1"/>
</dbReference>
<sequence>MGVAVREDAETGRGTVPAGAAGPSGAGPAAGAAGEPVHTVPAGELRALAAEVLRAEGASPADAELVAAALVEANLIGHDSHGVRRLPPYVAAVRRGEVDPRAVPEVLSRHGATVTIAGNRAFGQVAAAMAVRELADAAARHGVAVAVIRDCTHIGRLGEYVETLAREGHVAMALCNVDPTVAPFGGRDRRMGTNPMAWALPRAGGPPVVVDWATSAVAEGKLALALARGERVGPGLVVDPDGRPTTDPADFYRGGALLPFAGHKGYGLSIVIEVIGGLLTGTGISALPDYQGTSGTVLLALDVAPFVPPEEFREQVARYCELLRATPPAEGHREVLVPGDLEERARRERARDGIPLPAATWSELRALLAEPAPGGDAG</sequence>
<keyword evidence="5" id="KW-1185">Reference proteome</keyword>
<proteinExistence type="inferred from homology"/>
<dbReference type="InterPro" id="IPR043144">
    <property type="entry name" value="Mal/L-sulf/L-lact_DH-like_ah"/>
</dbReference>
<dbReference type="AlphaFoldDB" id="A0A2T0PX84"/>
<name>A0A2T0PX84_9ACTN</name>
<dbReference type="InterPro" id="IPR003767">
    <property type="entry name" value="Malate/L-lactate_DH-like"/>
</dbReference>
<evidence type="ECO:0000256" key="1">
    <source>
        <dbReference type="ARBA" id="ARBA00006056"/>
    </source>
</evidence>
<dbReference type="InterPro" id="IPR043143">
    <property type="entry name" value="Mal/L-sulf/L-lact_DH-like_NADP"/>
</dbReference>
<dbReference type="EMBL" id="PVZC01000008">
    <property type="protein sequence ID" value="PRX96153.1"/>
    <property type="molecule type" value="Genomic_DNA"/>
</dbReference>
<gene>
    <name evidence="4" type="ORF">CLV72_108159</name>
</gene>
<comment type="caution">
    <text evidence="4">The sequence shown here is derived from an EMBL/GenBank/DDBJ whole genome shotgun (WGS) entry which is preliminary data.</text>
</comment>
<dbReference type="Proteomes" id="UP000237846">
    <property type="component" value="Unassembled WGS sequence"/>
</dbReference>
<protein>
    <submittedName>
        <fullName evidence="4">Putative oxidoreductase</fullName>
    </submittedName>
</protein>
<dbReference type="Pfam" id="PF02615">
    <property type="entry name" value="Ldh_2"/>
    <property type="match status" value="1"/>
</dbReference>
<feature type="compositionally biased region" description="Basic and acidic residues" evidence="3">
    <location>
        <begin position="1"/>
        <end position="11"/>
    </location>
</feature>
<feature type="region of interest" description="Disordered" evidence="3">
    <location>
        <begin position="1"/>
        <end position="36"/>
    </location>
</feature>
<dbReference type="SUPFAM" id="SSF89733">
    <property type="entry name" value="L-sulfolactate dehydrogenase-like"/>
    <property type="match status" value="1"/>
</dbReference>